<dbReference type="Gene3D" id="3.20.20.450">
    <property type="entry name" value="EAL domain"/>
    <property type="match status" value="1"/>
</dbReference>
<dbReference type="InterPro" id="IPR043128">
    <property type="entry name" value="Rev_trsase/Diguanyl_cyclase"/>
</dbReference>
<dbReference type="CDD" id="cd01949">
    <property type="entry name" value="GGDEF"/>
    <property type="match status" value="1"/>
</dbReference>
<reference evidence="5 6" key="1">
    <citation type="submission" date="2011-06" db="EMBL/GenBank/DDBJ databases">
        <title>The draft genome of Thiocapsa marina 5811.</title>
        <authorList>
            <consortium name="US DOE Joint Genome Institute (JGI-PGF)"/>
            <person name="Lucas S."/>
            <person name="Han J."/>
            <person name="Cheng J.-F."/>
            <person name="Goodwin L."/>
            <person name="Pitluck S."/>
            <person name="Peters L."/>
            <person name="Land M.L."/>
            <person name="Hauser L."/>
            <person name="Vogl K."/>
            <person name="Liu Z."/>
            <person name="Imhoff J."/>
            <person name="Thiel V."/>
            <person name="Frigaard N.-U."/>
            <person name="Bryant D."/>
            <person name="Woyke T.J."/>
        </authorList>
    </citation>
    <scope>NUCLEOTIDE SEQUENCE [LARGE SCALE GENOMIC DNA]</scope>
    <source>
        <strain evidence="5 6">5811</strain>
    </source>
</reference>
<dbReference type="FunFam" id="3.30.70.270:FF:000001">
    <property type="entry name" value="Diguanylate cyclase domain protein"/>
    <property type="match status" value="1"/>
</dbReference>
<dbReference type="InterPro" id="IPR000160">
    <property type="entry name" value="GGDEF_dom"/>
</dbReference>
<keyword evidence="6" id="KW-1185">Reference proteome</keyword>
<dbReference type="RefSeq" id="WP_007191921.1">
    <property type="nucleotide sequence ID" value="NZ_AFWV01000003.1"/>
</dbReference>
<feature type="domain" description="EAL" evidence="3">
    <location>
        <begin position="566"/>
        <end position="815"/>
    </location>
</feature>
<dbReference type="PROSITE" id="PS50883">
    <property type="entry name" value="EAL"/>
    <property type="match status" value="1"/>
</dbReference>
<dbReference type="InterPro" id="IPR029787">
    <property type="entry name" value="Nucleotide_cyclase"/>
</dbReference>
<dbReference type="NCBIfam" id="TIGR00254">
    <property type="entry name" value="GGDEF"/>
    <property type="match status" value="1"/>
</dbReference>
<gene>
    <name evidence="5" type="ORF">ThimaDRAFT_1044</name>
</gene>
<dbReference type="InterPro" id="IPR035919">
    <property type="entry name" value="EAL_sf"/>
</dbReference>
<feature type="domain" description="GGDEF" evidence="4">
    <location>
        <begin position="422"/>
        <end position="555"/>
    </location>
</feature>
<dbReference type="Gene3D" id="3.30.70.270">
    <property type="match status" value="1"/>
</dbReference>
<organism evidence="5 6">
    <name type="scientific">Thiocapsa marina 5811</name>
    <dbReference type="NCBI Taxonomy" id="768671"/>
    <lineage>
        <taxon>Bacteria</taxon>
        <taxon>Pseudomonadati</taxon>
        <taxon>Pseudomonadota</taxon>
        <taxon>Gammaproteobacteria</taxon>
        <taxon>Chromatiales</taxon>
        <taxon>Chromatiaceae</taxon>
        <taxon>Thiocapsa</taxon>
    </lineage>
</organism>
<evidence type="ECO:0000313" key="6">
    <source>
        <dbReference type="Proteomes" id="UP000005459"/>
    </source>
</evidence>
<dbReference type="OrthoDB" id="9787514at2"/>
<dbReference type="Proteomes" id="UP000005459">
    <property type="component" value="Unassembled WGS sequence"/>
</dbReference>
<dbReference type="InterPro" id="IPR050706">
    <property type="entry name" value="Cyclic-di-GMP_PDE-like"/>
</dbReference>
<dbReference type="STRING" id="768671.ThimaDRAFT_1044"/>
<dbReference type="eggNOG" id="COG5001">
    <property type="taxonomic scope" value="Bacteria"/>
</dbReference>
<dbReference type="PATRIC" id="fig|768671.3.peg.1116"/>
<dbReference type="Pfam" id="PF14827">
    <property type="entry name" value="dCache_3"/>
    <property type="match status" value="1"/>
</dbReference>
<dbReference type="GO" id="GO:0071111">
    <property type="term" value="F:cyclic-guanylate-specific phosphodiesterase activity"/>
    <property type="evidence" value="ECO:0007669"/>
    <property type="project" value="InterPro"/>
</dbReference>
<dbReference type="InterPro" id="IPR001633">
    <property type="entry name" value="EAL_dom"/>
</dbReference>
<proteinExistence type="predicted"/>
<feature type="transmembrane region" description="Helical" evidence="2">
    <location>
        <begin position="21"/>
        <end position="42"/>
    </location>
</feature>
<dbReference type="Pfam" id="PF00563">
    <property type="entry name" value="EAL"/>
    <property type="match status" value="1"/>
</dbReference>
<dbReference type="SMART" id="SM00052">
    <property type="entry name" value="EAL"/>
    <property type="match status" value="1"/>
</dbReference>
<keyword evidence="2" id="KW-0812">Transmembrane</keyword>
<protein>
    <submittedName>
        <fullName evidence="5">Diguanylate cyclase/phosphodiesterase</fullName>
    </submittedName>
</protein>
<keyword evidence="2" id="KW-0472">Membrane</keyword>
<name>F9U8I6_9GAMM</name>
<evidence type="ECO:0000256" key="2">
    <source>
        <dbReference type="SAM" id="Phobius"/>
    </source>
</evidence>
<dbReference type="AlphaFoldDB" id="F9U8I6"/>
<dbReference type="InterPro" id="IPR029150">
    <property type="entry name" value="dCache_3"/>
</dbReference>
<dbReference type="PANTHER" id="PTHR33121">
    <property type="entry name" value="CYCLIC DI-GMP PHOSPHODIESTERASE PDEF"/>
    <property type="match status" value="1"/>
</dbReference>
<comment type="cofactor">
    <cofactor evidence="1">
        <name>Mg(2+)</name>
        <dbReference type="ChEBI" id="CHEBI:18420"/>
    </cofactor>
</comment>
<dbReference type="PANTHER" id="PTHR33121:SF23">
    <property type="entry name" value="CYCLIC DI-GMP PHOSPHODIESTERASE PDEB"/>
    <property type="match status" value="1"/>
</dbReference>
<dbReference type="EMBL" id="AFWV01000003">
    <property type="protein sequence ID" value="EGV19598.1"/>
    <property type="molecule type" value="Genomic_DNA"/>
</dbReference>
<evidence type="ECO:0000259" key="4">
    <source>
        <dbReference type="PROSITE" id="PS50887"/>
    </source>
</evidence>
<feature type="transmembrane region" description="Helical" evidence="2">
    <location>
        <begin position="298"/>
        <end position="318"/>
    </location>
</feature>
<evidence type="ECO:0000256" key="1">
    <source>
        <dbReference type="ARBA" id="ARBA00001946"/>
    </source>
</evidence>
<evidence type="ECO:0000259" key="3">
    <source>
        <dbReference type="PROSITE" id="PS50883"/>
    </source>
</evidence>
<evidence type="ECO:0000313" key="5">
    <source>
        <dbReference type="EMBL" id="EGV19598.1"/>
    </source>
</evidence>
<dbReference type="PROSITE" id="PS50887">
    <property type="entry name" value="GGDEF"/>
    <property type="match status" value="1"/>
</dbReference>
<dbReference type="SUPFAM" id="SSF55073">
    <property type="entry name" value="Nucleotide cyclase"/>
    <property type="match status" value="1"/>
</dbReference>
<dbReference type="CDD" id="cd01948">
    <property type="entry name" value="EAL"/>
    <property type="match status" value="1"/>
</dbReference>
<keyword evidence="2" id="KW-1133">Transmembrane helix</keyword>
<dbReference type="SMART" id="SM00267">
    <property type="entry name" value="GGDEF"/>
    <property type="match status" value="1"/>
</dbReference>
<accession>F9U8I6</accession>
<sequence length="820" mass="91030">MEEVAAVKTTPSVDLSLRWKALIAMTLALVLVNASLALISNFQLTSQFELQQSAVRDQQARQLRALVEEDTQEMSKLASLVPLLGGNESAMAGPNAAIEAALLDNGAMLDLEWDIRSVQWVRPDGTTAIVWPEGAPDIPDALRAELRKTPEQAIAALLCSPECRQYKATPLLWEGSFAGNLVLGRSLADALLTFNALTGAEVAITWRDDARAAAVLDPLSPDYLQFPAVTYPDDTVPVLRAAAPTLTSADMVHAPLLIPHGSGWYEIFRIPALASGIDALVINDVTTQREAIRTATTGSILLGILGLILSGSLLLLIIKGPLYRLRDLATVIPLLAENRYTDLRRQLPGRSKSLMPRDEIDLMTETVRSLTDRMELLQYDREQAEARLVWLADHDPLTQLYNRRRFNDDFERILDQTIRFGHQGALLFLDLDQFKDVNDLSGHRVGDTLLQRVSEQLRLVTQTSDLLARLGGDEFALVLPEATEDDALASAESVQEAVCSISLQEHGRRHRVTASIGIVMFPTQGSDIGQLMASADLAMYQAKEKGRGRWYLFSEDDQGKEQLDARVLWREQINQALTQNRFELHVQPIIEIATGRIRHMEVLLRMRDARGGMVYPDRFIPVAERTGQIQAIDRWVIDNALAAMELRTDLRLAINLSASAMDDPLLLTDLRHLLERHRIAPERISFEVTETAAINSLLNATRLMRGMQELGCRFALDDFGSGYASYAYLRKLPVDEVKIDGAFVRDIAKNPEDRIFVKAITDMAHGMGKRVIAEFVENAEILAILKGLGVDDAQGYHFSKPVKLEQPGTPMVFDGVLSDM</sequence>
<dbReference type="Pfam" id="PF00990">
    <property type="entry name" value="GGDEF"/>
    <property type="match status" value="1"/>
</dbReference>
<dbReference type="SUPFAM" id="SSF141868">
    <property type="entry name" value="EAL domain-like"/>
    <property type="match status" value="1"/>
</dbReference>